<dbReference type="PANTHER" id="PTHR33337">
    <property type="entry name" value="GFA DOMAIN-CONTAINING PROTEIN"/>
    <property type="match status" value="1"/>
</dbReference>
<evidence type="ECO:0000256" key="1">
    <source>
        <dbReference type="ARBA" id="ARBA00005495"/>
    </source>
</evidence>
<keyword evidence="7" id="KW-1185">Reference proteome</keyword>
<organism evidence="6 7">
    <name type="scientific">Litoreibacter ascidiaceicola</name>
    <dbReference type="NCBI Taxonomy" id="1486859"/>
    <lineage>
        <taxon>Bacteria</taxon>
        <taxon>Pseudomonadati</taxon>
        <taxon>Pseudomonadota</taxon>
        <taxon>Alphaproteobacteria</taxon>
        <taxon>Rhodobacterales</taxon>
        <taxon>Roseobacteraceae</taxon>
        <taxon>Litoreibacter</taxon>
    </lineage>
</organism>
<dbReference type="PROSITE" id="PS51891">
    <property type="entry name" value="CENP_V_GFA"/>
    <property type="match status" value="1"/>
</dbReference>
<gene>
    <name evidence="6" type="ORF">SAMN05444273_108123</name>
</gene>
<evidence type="ECO:0000256" key="2">
    <source>
        <dbReference type="ARBA" id="ARBA00022723"/>
    </source>
</evidence>
<dbReference type="GO" id="GO:0046872">
    <property type="term" value="F:metal ion binding"/>
    <property type="evidence" value="ECO:0007669"/>
    <property type="project" value="UniProtKB-KW"/>
</dbReference>
<evidence type="ECO:0000256" key="4">
    <source>
        <dbReference type="ARBA" id="ARBA00023239"/>
    </source>
</evidence>
<evidence type="ECO:0000256" key="3">
    <source>
        <dbReference type="ARBA" id="ARBA00022833"/>
    </source>
</evidence>
<sequence length="136" mass="14289">MTRTGSCACGAIRFTITAPFIGVGMCHCTKCQKASGGGPNYVALTPKDGLEVTQGQPSIFQSEGSSGGTIGRAFCGDCGTPLWSIPAHEPFFALKLGALDDNSDLEPEMHIYVSSAPKWHGINDDLPKFPQMPPSG</sequence>
<dbReference type="AlphaFoldDB" id="A0A1M5D759"/>
<dbReference type="OrthoDB" id="9807246at2"/>
<dbReference type="Proteomes" id="UP000184144">
    <property type="component" value="Unassembled WGS sequence"/>
</dbReference>
<dbReference type="STRING" id="1486859.SAMN05444273_108123"/>
<feature type="domain" description="CENP-V/GFA" evidence="5">
    <location>
        <begin position="3"/>
        <end position="120"/>
    </location>
</feature>
<dbReference type="PANTHER" id="PTHR33337:SF40">
    <property type="entry name" value="CENP-V_GFA DOMAIN-CONTAINING PROTEIN-RELATED"/>
    <property type="match status" value="1"/>
</dbReference>
<dbReference type="RefSeq" id="WP_073145765.1">
    <property type="nucleotide sequence ID" value="NZ_FQUV01000008.1"/>
</dbReference>
<accession>A0A1M5D759</accession>
<keyword evidence="2" id="KW-0479">Metal-binding</keyword>
<proteinExistence type="inferred from homology"/>
<dbReference type="InterPro" id="IPR006913">
    <property type="entry name" value="CENP-V/GFA"/>
</dbReference>
<dbReference type="Gene3D" id="3.90.1590.10">
    <property type="entry name" value="glutathione-dependent formaldehyde- activating enzyme (gfa)"/>
    <property type="match status" value="1"/>
</dbReference>
<dbReference type="GO" id="GO:0016846">
    <property type="term" value="F:carbon-sulfur lyase activity"/>
    <property type="evidence" value="ECO:0007669"/>
    <property type="project" value="InterPro"/>
</dbReference>
<evidence type="ECO:0000313" key="6">
    <source>
        <dbReference type="EMBL" id="SHF62863.1"/>
    </source>
</evidence>
<dbReference type="EMBL" id="FQUV01000008">
    <property type="protein sequence ID" value="SHF62863.1"/>
    <property type="molecule type" value="Genomic_DNA"/>
</dbReference>
<dbReference type="Pfam" id="PF04828">
    <property type="entry name" value="GFA"/>
    <property type="match status" value="1"/>
</dbReference>
<comment type="similarity">
    <text evidence="1">Belongs to the Gfa family.</text>
</comment>
<keyword evidence="3" id="KW-0862">Zinc</keyword>
<dbReference type="InterPro" id="IPR011057">
    <property type="entry name" value="Mss4-like_sf"/>
</dbReference>
<name>A0A1M5D759_9RHOB</name>
<evidence type="ECO:0000259" key="5">
    <source>
        <dbReference type="PROSITE" id="PS51891"/>
    </source>
</evidence>
<keyword evidence="4" id="KW-0456">Lyase</keyword>
<evidence type="ECO:0000313" key="7">
    <source>
        <dbReference type="Proteomes" id="UP000184144"/>
    </source>
</evidence>
<protein>
    <submittedName>
        <fullName evidence="6">Uncharacterized conserved protein</fullName>
    </submittedName>
</protein>
<reference evidence="7" key="1">
    <citation type="submission" date="2016-11" db="EMBL/GenBank/DDBJ databases">
        <authorList>
            <person name="Varghese N."/>
            <person name="Submissions S."/>
        </authorList>
    </citation>
    <scope>NUCLEOTIDE SEQUENCE [LARGE SCALE GENOMIC DNA]</scope>
    <source>
        <strain evidence="7">DSM 100566</strain>
    </source>
</reference>
<dbReference type="SUPFAM" id="SSF51316">
    <property type="entry name" value="Mss4-like"/>
    <property type="match status" value="1"/>
</dbReference>